<proteinExistence type="predicted"/>
<dbReference type="OrthoDB" id="4109707at2759"/>
<sequence length="542" mass="60412">MNNQIPQHGARARWPGEREPDGSDAESAYRPIDASLTATFKNAMFARTRLETGVEYLQKDELNPLLVAETSAEPLHWPASALSANVSEDHGFSATEIKEYVELCTRDFISKAPFLRDVPASLFYQLPAPLYFTLAMACIGAMLGECSIERSSKLWWSSLRLLMGQLEVDNREARKMELIKAWVLLESYGLLSSDRLTWNRTSMAHGYVETAVWRLLDQLRDSEDDARNHPNFLSAENYLKLAIRFFPVGVLELTPKTRPIVSYFAVVDLLRSYHFSQASNLSAPEVLCIVNPQRPKTALGNDPQGFPNNSKSALTSLVGIMGRVHTLALVFNPLLRIPADRVMSTARWKPCDYIPFSGAMELAEMTSRLFNNLDTWRRAYSATAKPEVILLWHFCQLYLSLPGLQLLIELSGYPPRCPTDASGIGNTSYDASAKLELVTYDLKRGQEASEHAWKILALSSDCSDTLATVIWKPLALFCAGLVIWGSISVQKDGSAQATLKILNLFEAEISKTKSPGAREMSETLRRLEGRPLGMQPGGCLEL</sequence>
<feature type="region of interest" description="Disordered" evidence="1">
    <location>
        <begin position="1"/>
        <end position="28"/>
    </location>
</feature>
<dbReference type="HOGENOM" id="CLU_039650_0_0_1"/>
<dbReference type="Proteomes" id="UP000053342">
    <property type="component" value="Unassembled WGS sequence"/>
</dbReference>
<protein>
    <recommendedName>
        <fullName evidence="4">Transcription factor domain-containing protein</fullName>
    </recommendedName>
</protein>
<evidence type="ECO:0000256" key="1">
    <source>
        <dbReference type="SAM" id="MobiDB-lite"/>
    </source>
</evidence>
<dbReference type="EMBL" id="KN847338">
    <property type="protein sequence ID" value="KIW40334.1"/>
    <property type="molecule type" value="Genomic_DNA"/>
</dbReference>
<evidence type="ECO:0000313" key="2">
    <source>
        <dbReference type="EMBL" id="KIW40334.1"/>
    </source>
</evidence>
<reference evidence="2 3" key="1">
    <citation type="submission" date="2015-01" db="EMBL/GenBank/DDBJ databases">
        <title>The Genome Sequence of Exophiala oligosperma CBS72588.</title>
        <authorList>
            <consortium name="The Broad Institute Genomics Platform"/>
            <person name="Cuomo C."/>
            <person name="de Hoog S."/>
            <person name="Gorbushina A."/>
            <person name="Stielow B."/>
            <person name="Teixiera M."/>
            <person name="Abouelleil A."/>
            <person name="Chapman S.B."/>
            <person name="Priest M."/>
            <person name="Young S.K."/>
            <person name="Wortman J."/>
            <person name="Nusbaum C."/>
            <person name="Birren B."/>
        </authorList>
    </citation>
    <scope>NUCLEOTIDE SEQUENCE [LARGE SCALE GENOMIC DNA]</scope>
    <source>
        <strain evidence="2 3">CBS 72588</strain>
    </source>
</reference>
<organism evidence="2 3">
    <name type="scientific">Exophiala oligosperma</name>
    <dbReference type="NCBI Taxonomy" id="215243"/>
    <lineage>
        <taxon>Eukaryota</taxon>
        <taxon>Fungi</taxon>
        <taxon>Dikarya</taxon>
        <taxon>Ascomycota</taxon>
        <taxon>Pezizomycotina</taxon>
        <taxon>Eurotiomycetes</taxon>
        <taxon>Chaetothyriomycetidae</taxon>
        <taxon>Chaetothyriales</taxon>
        <taxon>Herpotrichiellaceae</taxon>
        <taxon>Exophiala</taxon>
    </lineage>
</organism>
<dbReference type="GeneID" id="27359615"/>
<dbReference type="RefSeq" id="XP_016260550.1">
    <property type="nucleotide sequence ID" value="XM_016408796.1"/>
</dbReference>
<evidence type="ECO:0008006" key="4">
    <source>
        <dbReference type="Google" id="ProtNLM"/>
    </source>
</evidence>
<accession>A0A0D2DXS3</accession>
<dbReference type="VEuPathDB" id="FungiDB:PV06_07541"/>
<evidence type="ECO:0000313" key="3">
    <source>
        <dbReference type="Proteomes" id="UP000053342"/>
    </source>
</evidence>
<dbReference type="AlphaFoldDB" id="A0A0D2DXS3"/>
<keyword evidence="3" id="KW-1185">Reference proteome</keyword>
<name>A0A0D2DXS3_9EURO</name>
<gene>
    <name evidence="2" type="ORF">PV06_07541</name>
</gene>